<reference evidence="2" key="2">
    <citation type="submission" date="2020-09" db="EMBL/GenBank/DDBJ databases">
        <authorList>
            <person name="Sun Q."/>
            <person name="Zhou Y."/>
        </authorList>
    </citation>
    <scope>NUCLEOTIDE SEQUENCE</scope>
    <source>
        <strain evidence="2">CGMCC 1.15178</strain>
    </source>
</reference>
<organism evidence="2 3">
    <name type="scientific">Paenibacillus nasutitermitis</name>
    <dbReference type="NCBI Taxonomy" id="1652958"/>
    <lineage>
        <taxon>Bacteria</taxon>
        <taxon>Bacillati</taxon>
        <taxon>Bacillota</taxon>
        <taxon>Bacilli</taxon>
        <taxon>Bacillales</taxon>
        <taxon>Paenibacillaceae</taxon>
        <taxon>Paenibacillus</taxon>
    </lineage>
</organism>
<reference evidence="2" key="1">
    <citation type="journal article" date="2014" name="Int. J. Syst. Evol. Microbiol.">
        <title>Complete genome sequence of Corynebacterium casei LMG S-19264T (=DSM 44701T), isolated from a smear-ripened cheese.</title>
        <authorList>
            <consortium name="US DOE Joint Genome Institute (JGI-PGF)"/>
            <person name="Walter F."/>
            <person name="Albersmeier A."/>
            <person name="Kalinowski J."/>
            <person name="Ruckert C."/>
        </authorList>
    </citation>
    <scope>NUCLEOTIDE SEQUENCE</scope>
    <source>
        <strain evidence="2">CGMCC 1.15178</strain>
    </source>
</reference>
<dbReference type="RefSeq" id="WP_188990146.1">
    <property type="nucleotide sequence ID" value="NZ_BMHP01000001.1"/>
</dbReference>
<dbReference type="InterPro" id="IPR000600">
    <property type="entry name" value="ROK"/>
</dbReference>
<evidence type="ECO:0000313" key="3">
    <source>
        <dbReference type="Proteomes" id="UP000612456"/>
    </source>
</evidence>
<dbReference type="Gene3D" id="3.30.420.40">
    <property type="match status" value="1"/>
</dbReference>
<protein>
    <recommendedName>
        <fullName evidence="4">ROK family protein</fullName>
    </recommendedName>
</protein>
<dbReference type="AlphaFoldDB" id="A0A916YQU3"/>
<comment type="caution">
    <text evidence="2">The sequence shown here is derived from an EMBL/GenBank/DDBJ whole genome shotgun (WGS) entry which is preliminary data.</text>
</comment>
<gene>
    <name evidence="2" type="ORF">GCM10010911_12610</name>
</gene>
<accession>A0A916YQU3</accession>
<dbReference type="Pfam" id="PF00480">
    <property type="entry name" value="ROK"/>
    <property type="match status" value="1"/>
</dbReference>
<name>A0A916YQU3_9BACL</name>
<dbReference type="InterPro" id="IPR043129">
    <property type="entry name" value="ATPase_NBD"/>
</dbReference>
<evidence type="ECO:0000256" key="1">
    <source>
        <dbReference type="ARBA" id="ARBA00006479"/>
    </source>
</evidence>
<dbReference type="PANTHER" id="PTHR18964">
    <property type="entry name" value="ROK (REPRESSOR, ORF, KINASE) FAMILY"/>
    <property type="match status" value="1"/>
</dbReference>
<dbReference type="PANTHER" id="PTHR18964:SF149">
    <property type="entry name" value="BIFUNCTIONAL UDP-N-ACETYLGLUCOSAMINE 2-EPIMERASE_N-ACETYLMANNOSAMINE KINASE"/>
    <property type="match status" value="1"/>
</dbReference>
<dbReference type="SUPFAM" id="SSF53067">
    <property type="entry name" value="Actin-like ATPase domain"/>
    <property type="match status" value="1"/>
</dbReference>
<comment type="similarity">
    <text evidence="1">Belongs to the ROK (NagC/XylR) family.</text>
</comment>
<evidence type="ECO:0008006" key="4">
    <source>
        <dbReference type="Google" id="ProtNLM"/>
    </source>
</evidence>
<keyword evidence="3" id="KW-1185">Reference proteome</keyword>
<proteinExistence type="inferred from homology"/>
<dbReference type="EMBL" id="BMHP01000001">
    <property type="protein sequence ID" value="GGD56368.1"/>
    <property type="molecule type" value="Genomic_DNA"/>
</dbReference>
<sequence>MFVDRFAEFVAVGLTNVIHFFNPQSILIGGAITAQGDFLFDRIRDHVLTKTLSVYWDKTPIEIVQARLGEQSGVIGAAR</sequence>
<evidence type="ECO:0000313" key="2">
    <source>
        <dbReference type="EMBL" id="GGD56368.1"/>
    </source>
</evidence>
<dbReference type="Proteomes" id="UP000612456">
    <property type="component" value="Unassembled WGS sequence"/>
</dbReference>